<dbReference type="EMBL" id="FPBH01000004">
    <property type="protein sequence ID" value="SFT84892.1"/>
    <property type="molecule type" value="Genomic_DNA"/>
</dbReference>
<dbReference type="InterPro" id="IPR015421">
    <property type="entry name" value="PyrdxlP-dep_Trfase_major"/>
</dbReference>
<feature type="domain" description="Aminotransferase class I/classII large" evidence="1">
    <location>
        <begin position="72"/>
        <end position="373"/>
    </location>
</feature>
<dbReference type="Gene3D" id="3.40.640.10">
    <property type="entry name" value="Type I PLP-dependent aspartate aminotransferase-like (Major domain)"/>
    <property type="match status" value="1"/>
</dbReference>
<reference evidence="2 3" key="1">
    <citation type="submission" date="2016-10" db="EMBL/GenBank/DDBJ databases">
        <authorList>
            <person name="de Groot N.N."/>
        </authorList>
    </citation>
    <scope>NUCLEOTIDE SEQUENCE [LARGE SCALE GENOMIC DNA]</scope>
    <source>
        <strain evidence="2 3">LMG 27731</strain>
    </source>
</reference>
<dbReference type="AlphaFoldDB" id="A0A1I7BCT1"/>
<proteinExistence type="predicted"/>
<dbReference type="SUPFAM" id="SSF53383">
    <property type="entry name" value="PLP-dependent transferases"/>
    <property type="match status" value="1"/>
</dbReference>
<dbReference type="GO" id="GO:0008483">
    <property type="term" value="F:transaminase activity"/>
    <property type="evidence" value="ECO:0007669"/>
    <property type="project" value="UniProtKB-KW"/>
</dbReference>
<dbReference type="PANTHER" id="PTHR46577:SF1">
    <property type="entry name" value="HTH-TYPE TRANSCRIPTIONAL REGULATORY PROTEIN GABR"/>
    <property type="match status" value="1"/>
</dbReference>
<gene>
    <name evidence="2" type="ORF">SAMN05192563_1004357</name>
</gene>
<dbReference type="Proteomes" id="UP000198844">
    <property type="component" value="Unassembled WGS sequence"/>
</dbReference>
<dbReference type="Pfam" id="PF00155">
    <property type="entry name" value="Aminotran_1_2"/>
    <property type="match status" value="1"/>
</dbReference>
<dbReference type="OrthoDB" id="9804020at2"/>
<dbReference type="InterPro" id="IPR015424">
    <property type="entry name" value="PyrdxlP-dep_Trfase"/>
</dbReference>
<dbReference type="GO" id="GO:0003677">
    <property type="term" value="F:DNA binding"/>
    <property type="evidence" value="ECO:0007669"/>
    <property type="project" value="UniProtKB-KW"/>
</dbReference>
<evidence type="ECO:0000313" key="3">
    <source>
        <dbReference type="Proteomes" id="UP000198844"/>
    </source>
</evidence>
<evidence type="ECO:0000313" key="2">
    <source>
        <dbReference type="EMBL" id="SFT84892.1"/>
    </source>
</evidence>
<dbReference type="InterPro" id="IPR051446">
    <property type="entry name" value="HTH_trans_reg/aminotransferase"/>
</dbReference>
<dbReference type="CDD" id="cd00609">
    <property type="entry name" value="AAT_like"/>
    <property type="match status" value="1"/>
</dbReference>
<dbReference type="GO" id="GO:0030170">
    <property type="term" value="F:pyridoxal phosphate binding"/>
    <property type="evidence" value="ECO:0007669"/>
    <property type="project" value="InterPro"/>
</dbReference>
<keyword evidence="2" id="KW-0032">Aminotransferase</keyword>
<dbReference type="PANTHER" id="PTHR46577">
    <property type="entry name" value="HTH-TYPE TRANSCRIPTIONAL REGULATORY PROTEIN GABR"/>
    <property type="match status" value="1"/>
</dbReference>
<organism evidence="2 3">
    <name type="scientific">Paraburkholderia aspalathi</name>
    <dbReference type="NCBI Taxonomy" id="1324617"/>
    <lineage>
        <taxon>Bacteria</taxon>
        <taxon>Pseudomonadati</taxon>
        <taxon>Pseudomonadota</taxon>
        <taxon>Betaproteobacteria</taxon>
        <taxon>Burkholderiales</taxon>
        <taxon>Burkholderiaceae</taxon>
        <taxon>Paraburkholderia</taxon>
    </lineage>
</organism>
<keyword evidence="2" id="KW-0808">Transferase</keyword>
<keyword evidence="2" id="KW-0238">DNA-binding</keyword>
<sequence>MSSKNSDVASAFADRPAHILNMSGNLPPKVPHVFDDAYRGAIAAVLEEQSPNDLIGAHQFRGSERDRVAGAAFVARRLPHSPDPDRMIVCNGTQSALTMLMTGLVGRGGALAIEALSYPTMHQFAGMLGIELCAIPMDEEGILPDAYEATCRNRKLSAYYAMPTLQNPTTAIMSVSRRQTIAEISRQYGVAIIEDDIYSLLPRDVPPPLSSYAPEISWYILGTAKAMAAALKVAYIVAPSPDAARSRFWPGVRATYWMSGPINVATVSQLITTGGADAIIDAVRAETVARQAMVSQRLQGASIGALPEGLHVWLTLPPELHRDRFAASVRELGAEISTSDTYLFGEGDAPNAVRFGTGAAPNRQEFERGLNAIVDAYNR</sequence>
<evidence type="ECO:0000259" key="1">
    <source>
        <dbReference type="Pfam" id="PF00155"/>
    </source>
</evidence>
<dbReference type="InterPro" id="IPR004839">
    <property type="entry name" value="Aminotransferase_I/II_large"/>
</dbReference>
<protein>
    <submittedName>
        <fullName evidence="2">DNA-binding transcriptional regulator, MocR family, contains an aminotransferase domain</fullName>
    </submittedName>
</protein>
<accession>A0A1I7BCT1</accession>
<name>A0A1I7BCT1_9BURK</name>